<accession>A0A382BIX7</accession>
<dbReference type="Gene3D" id="3.40.640.10">
    <property type="entry name" value="Type I PLP-dependent aspartate aminotransferase-like (Major domain)"/>
    <property type="match status" value="1"/>
</dbReference>
<evidence type="ECO:0000256" key="1">
    <source>
        <dbReference type="ARBA" id="ARBA00022898"/>
    </source>
</evidence>
<feature type="domain" description="Aminotransferase class V" evidence="2">
    <location>
        <begin position="74"/>
        <end position="423"/>
    </location>
</feature>
<evidence type="ECO:0000259" key="2">
    <source>
        <dbReference type="Pfam" id="PF00266"/>
    </source>
</evidence>
<dbReference type="Gene3D" id="3.90.1150.10">
    <property type="entry name" value="Aspartate Aminotransferase, domain 1"/>
    <property type="match status" value="1"/>
</dbReference>
<reference evidence="3" key="1">
    <citation type="submission" date="2018-05" db="EMBL/GenBank/DDBJ databases">
        <authorList>
            <person name="Lanie J.A."/>
            <person name="Ng W.-L."/>
            <person name="Kazmierczak K.M."/>
            <person name="Andrzejewski T.M."/>
            <person name="Davidsen T.M."/>
            <person name="Wayne K.J."/>
            <person name="Tettelin H."/>
            <person name="Glass J.I."/>
            <person name="Rusch D."/>
            <person name="Podicherti R."/>
            <person name="Tsui H.-C.T."/>
            <person name="Winkler M.E."/>
        </authorList>
    </citation>
    <scope>NUCLEOTIDE SEQUENCE</scope>
</reference>
<gene>
    <name evidence="3" type="ORF">METZ01_LOCUS165977</name>
</gene>
<name>A0A382BIX7_9ZZZZ</name>
<dbReference type="SUPFAM" id="SSF53383">
    <property type="entry name" value="PLP-dependent transferases"/>
    <property type="match status" value="1"/>
</dbReference>
<keyword evidence="1" id="KW-0663">Pyridoxal phosphate</keyword>
<proteinExistence type="predicted"/>
<protein>
    <recommendedName>
        <fullName evidence="2">Aminotransferase class V domain-containing protein</fullName>
    </recommendedName>
</protein>
<dbReference type="Pfam" id="PF00266">
    <property type="entry name" value="Aminotran_5"/>
    <property type="match status" value="1"/>
</dbReference>
<dbReference type="PROSITE" id="PS51257">
    <property type="entry name" value="PROKAR_LIPOPROTEIN"/>
    <property type="match status" value="1"/>
</dbReference>
<dbReference type="InterPro" id="IPR015421">
    <property type="entry name" value="PyrdxlP-dep_Trfase_major"/>
</dbReference>
<sequence length="435" mass="48343">MRANSKNTQYMRGFTRRNFLQMGGVSTLSALYACQREESDFPEPTQDTISLPNGSEDHHWGAIRNSFILKNETVYMNNASLGLPPQEVVEAVARGYQAISEDPTTAKVMLQERIAGNVKPQLARMFNVRDTEIVLTRNASEGLYIQSSGLGLRPGDEVLITSQEHPAGNRPWKLREARDGIRVSEVFIPSPLPSKDDVLNRVRKAIKPETKALSFCHVTRGGHLYPVKELVTLAREYDLVTLVDGAQAVGQFPVDLNDLGCDAYSASLHKWMFGPMGTGFLFVRKSSRSFIQTPFSLDATLEQPGYAPPGTASLPVYASLEVALEMITSIGPQQIEDRCRFLSDYLKESLEKIGNVRVLSGDSQETSCPGSTIFEAKDIDAVDFVSVMAQDYNMHIDEHQRDGHNAIRISTHIYNTQEEVDRLIAALRGQIKTMS</sequence>
<dbReference type="AlphaFoldDB" id="A0A382BIX7"/>
<dbReference type="EMBL" id="UINC01029793">
    <property type="protein sequence ID" value="SVB13123.1"/>
    <property type="molecule type" value="Genomic_DNA"/>
</dbReference>
<dbReference type="InterPro" id="IPR015422">
    <property type="entry name" value="PyrdxlP-dep_Trfase_small"/>
</dbReference>
<dbReference type="InterPro" id="IPR000192">
    <property type="entry name" value="Aminotrans_V_dom"/>
</dbReference>
<evidence type="ECO:0000313" key="3">
    <source>
        <dbReference type="EMBL" id="SVB13123.1"/>
    </source>
</evidence>
<organism evidence="3">
    <name type="scientific">marine metagenome</name>
    <dbReference type="NCBI Taxonomy" id="408172"/>
    <lineage>
        <taxon>unclassified sequences</taxon>
        <taxon>metagenomes</taxon>
        <taxon>ecological metagenomes</taxon>
    </lineage>
</organism>
<dbReference type="PANTHER" id="PTHR43092">
    <property type="entry name" value="L-CYSTEINE DESULFHYDRASE"/>
    <property type="match status" value="1"/>
</dbReference>
<dbReference type="PANTHER" id="PTHR43092:SF6">
    <property type="entry name" value="BLR1280 PROTEIN"/>
    <property type="match status" value="1"/>
</dbReference>
<dbReference type="InterPro" id="IPR015424">
    <property type="entry name" value="PyrdxlP-dep_Trfase"/>
</dbReference>